<dbReference type="AlphaFoldDB" id="A0A7X0RW18"/>
<sequence>MTVQPVWPGELDRFLDLREPAIHRDDVKSYVEQMIAKGSMREEWCYVASEGGRALGRLAYWTMPGEAHPLSLVLLDLPWVEDGCAEIGRRLLQESLPAMRALGAREIEHVLDVPVMAPQWQTHPEARMRFLEEAGFAQIRQTCRFERIPGKSATVDKGDAGLSFRSLAEVGETAFIAAIEQANRGTLDLREQGDRDRLGPVEHARRAFEDLRRMAYEPDWWQLAYTPSGELVGLIMPAKSPTFATIGFIGVVPEHRGRGYIHALLRRGTAILEAAGVAPIRADTDVNNHPMANAFAQAGYAAFANRREYRIELDSRTESSAAAIGV</sequence>
<protein>
    <submittedName>
        <fullName evidence="2">GNAT family N-acetyltransferase</fullName>
    </submittedName>
</protein>
<evidence type="ECO:0000313" key="3">
    <source>
        <dbReference type="Proteomes" id="UP000547209"/>
    </source>
</evidence>
<feature type="domain" description="N-acetyltransferase" evidence="1">
    <location>
        <begin position="177"/>
        <end position="318"/>
    </location>
</feature>
<dbReference type="Proteomes" id="UP000547209">
    <property type="component" value="Unassembled WGS sequence"/>
</dbReference>
<evidence type="ECO:0000259" key="1">
    <source>
        <dbReference type="PROSITE" id="PS51186"/>
    </source>
</evidence>
<evidence type="ECO:0000313" key="2">
    <source>
        <dbReference type="EMBL" id="MBB6674660.1"/>
    </source>
</evidence>
<dbReference type="CDD" id="cd04301">
    <property type="entry name" value="NAT_SF"/>
    <property type="match status" value="1"/>
</dbReference>
<dbReference type="InterPro" id="IPR016181">
    <property type="entry name" value="Acyl_CoA_acyltransferase"/>
</dbReference>
<organism evidence="2 3">
    <name type="scientific">Cohnella nanjingensis</name>
    <dbReference type="NCBI Taxonomy" id="1387779"/>
    <lineage>
        <taxon>Bacteria</taxon>
        <taxon>Bacillati</taxon>
        <taxon>Bacillota</taxon>
        <taxon>Bacilli</taxon>
        <taxon>Bacillales</taxon>
        <taxon>Paenibacillaceae</taxon>
        <taxon>Cohnella</taxon>
    </lineage>
</organism>
<reference evidence="2 3" key="1">
    <citation type="submission" date="2020-08" db="EMBL/GenBank/DDBJ databases">
        <title>Cohnella phylogeny.</title>
        <authorList>
            <person name="Dunlap C."/>
        </authorList>
    </citation>
    <scope>NUCLEOTIDE SEQUENCE [LARGE SCALE GENOMIC DNA]</scope>
    <source>
        <strain evidence="2 3">DSM 28246</strain>
    </source>
</reference>
<keyword evidence="3" id="KW-1185">Reference proteome</keyword>
<proteinExistence type="predicted"/>
<dbReference type="InterPro" id="IPR000182">
    <property type="entry name" value="GNAT_dom"/>
</dbReference>
<gene>
    <name evidence="2" type="ORF">H7C19_28655</name>
</gene>
<dbReference type="Pfam" id="PF00583">
    <property type="entry name" value="Acetyltransf_1"/>
    <property type="match status" value="1"/>
</dbReference>
<dbReference type="GO" id="GO:0016747">
    <property type="term" value="F:acyltransferase activity, transferring groups other than amino-acyl groups"/>
    <property type="evidence" value="ECO:0007669"/>
    <property type="project" value="InterPro"/>
</dbReference>
<accession>A0A7X0RW18</accession>
<dbReference type="PROSITE" id="PS51186">
    <property type="entry name" value="GNAT"/>
    <property type="match status" value="1"/>
</dbReference>
<dbReference type="Gene3D" id="3.40.630.30">
    <property type="match status" value="1"/>
</dbReference>
<dbReference type="SUPFAM" id="SSF55729">
    <property type="entry name" value="Acyl-CoA N-acyltransferases (Nat)"/>
    <property type="match status" value="2"/>
</dbReference>
<name>A0A7X0RW18_9BACL</name>
<dbReference type="EMBL" id="JACJVP010000051">
    <property type="protein sequence ID" value="MBB6674660.1"/>
    <property type="molecule type" value="Genomic_DNA"/>
</dbReference>
<keyword evidence="2" id="KW-0808">Transferase</keyword>
<comment type="caution">
    <text evidence="2">The sequence shown here is derived from an EMBL/GenBank/DDBJ whole genome shotgun (WGS) entry which is preliminary data.</text>
</comment>